<organism evidence="5 6">
    <name type="scientific">Cognatiyoonia sediminum</name>
    <dbReference type="NCBI Taxonomy" id="1508389"/>
    <lineage>
        <taxon>Bacteria</taxon>
        <taxon>Pseudomonadati</taxon>
        <taxon>Pseudomonadota</taxon>
        <taxon>Alphaproteobacteria</taxon>
        <taxon>Rhodobacterales</taxon>
        <taxon>Paracoccaceae</taxon>
        <taxon>Cognatiyoonia</taxon>
    </lineage>
</organism>
<evidence type="ECO:0000259" key="4">
    <source>
        <dbReference type="PROSITE" id="PS51118"/>
    </source>
</evidence>
<sequence>MNVKPYGLLCPISRASQLLEPRWTIPILTEIWAGATRFNTLRRRLGSISPGVLSRRLSEMEHNGLVERVEDKATGAVDYIRTPKSEALEPVIKALGVWAQQNIEAEVALAGTLASPMMWKCQSVLQVDALPDKRSVIRFHFRDEPTDYDTFWFLAQRGTPPELCVHDPDLDVDLYVETTLVAMGGIIMGRTTLAKETELGSFFLSGDPRLARTFQNWLPPAPYAKVPDILPLRLE</sequence>
<dbReference type="RefSeq" id="WP_072900468.1">
    <property type="nucleotide sequence ID" value="NZ_FQXB01000001.1"/>
</dbReference>
<dbReference type="InterPro" id="IPR036390">
    <property type="entry name" value="WH_DNA-bd_sf"/>
</dbReference>
<dbReference type="STRING" id="1508389.SAMN05444003_1499"/>
<feature type="domain" description="HTH hxlR-type" evidence="4">
    <location>
        <begin position="10"/>
        <end position="107"/>
    </location>
</feature>
<reference evidence="5 6" key="1">
    <citation type="submission" date="2016-11" db="EMBL/GenBank/DDBJ databases">
        <authorList>
            <person name="Jaros S."/>
            <person name="Januszkiewicz K."/>
            <person name="Wedrychowicz H."/>
        </authorList>
    </citation>
    <scope>NUCLEOTIDE SEQUENCE [LARGE SCALE GENOMIC DNA]</scope>
    <source>
        <strain evidence="5 6">DSM 28715</strain>
    </source>
</reference>
<dbReference type="PROSITE" id="PS51118">
    <property type="entry name" value="HTH_HXLR"/>
    <property type="match status" value="1"/>
</dbReference>
<evidence type="ECO:0000256" key="2">
    <source>
        <dbReference type="ARBA" id="ARBA00023125"/>
    </source>
</evidence>
<dbReference type="SUPFAM" id="SSF55718">
    <property type="entry name" value="SCP-like"/>
    <property type="match status" value="1"/>
</dbReference>
<dbReference type="InterPro" id="IPR036527">
    <property type="entry name" value="SCP2_sterol-bd_dom_sf"/>
</dbReference>
<keyword evidence="1" id="KW-0805">Transcription regulation</keyword>
<dbReference type="Pfam" id="PF01638">
    <property type="entry name" value="HxlR"/>
    <property type="match status" value="1"/>
</dbReference>
<dbReference type="GO" id="GO:0003677">
    <property type="term" value="F:DNA binding"/>
    <property type="evidence" value="ECO:0007669"/>
    <property type="project" value="UniProtKB-KW"/>
</dbReference>
<dbReference type="PANTHER" id="PTHR33204">
    <property type="entry name" value="TRANSCRIPTIONAL REGULATOR, MARR FAMILY"/>
    <property type="match status" value="1"/>
</dbReference>
<evidence type="ECO:0000313" key="5">
    <source>
        <dbReference type="EMBL" id="SHG90719.1"/>
    </source>
</evidence>
<keyword evidence="3" id="KW-0804">Transcription</keyword>
<accession>A0A1M5NNG1</accession>
<proteinExistence type="predicted"/>
<evidence type="ECO:0000313" key="6">
    <source>
        <dbReference type="Proteomes" id="UP000184074"/>
    </source>
</evidence>
<keyword evidence="2" id="KW-0238">DNA-binding</keyword>
<evidence type="ECO:0000256" key="3">
    <source>
        <dbReference type="ARBA" id="ARBA00023163"/>
    </source>
</evidence>
<name>A0A1M5NNG1_9RHOB</name>
<dbReference type="EMBL" id="FQXB01000001">
    <property type="protein sequence ID" value="SHG90719.1"/>
    <property type="molecule type" value="Genomic_DNA"/>
</dbReference>
<keyword evidence="6" id="KW-1185">Reference proteome</keyword>
<dbReference type="InterPro" id="IPR002577">
    <property type="entry name" value="HTH_HxlR"/>
</dbReference>
<evidence type="ECO:0000256" key="1">
    <source>
        <dbReference type="ARBA" id="ARBA00023015"/>
    </source>
</evidence>
<dbReference type="SUPFAM" id="SSF46785">
    <property type="entry name" value="Winged helix' DNA-binding domain"/>
    <property type="match status" value="1"/>
</dbReference>
<dbReference type="InterPro" id="IPR036388">
    <property type="entry name" value="WH-like_DNA-bd_sf"/>
</dbReference>
<dbReference type="Proteomes" id="UP000184074">
    <property type="component" value="Unassembled WGS sequence"/>
</dbReference>
<dbReference type="PANTHER" id="PTHR33204:SF37">
    <property type="entry name" value="HTH-TYPE TRANSCRIPTIONAL REGULATOR YODB"/>
    <property type="match status" value="1"/>
</dbReference>
<gene>
    <name evidence="5" type="ORF">SAMN05444003_1499</name>
</gene>
<dbReference type="Gene3D" id="1.10.10.10">
    <property type="entry name" value="Winged helix-like DNA-binding domain superfamily/Winged helix DNA-binding domain"/>
    <property type="match status" value="1"/>
</dbReference>
<dbReference type="AlphaFoldDB" id="A0A1M5NNG1"/>
<protein>
    <submittedName>
        <fullName evidence="5">Transcriptional regulator, HxlR family</fullName>
    </submittedName>
</protein>